<dbReference type="EMBL" id="CYKH01000548">
    <property type="protein sequence ID" value="CUG05871.1"/>
    <property type="molecule type" value="Genomic_DNA"/>
</dbReference>
<organism evidence="3 4">
    <name type="scientific">Bodo saltans</name>
    <name type="common">Flagellated protozoan</name>
    <dbReference type="NCBI Taxonomy" id="75058"/>
    <lineage>
        <taxon>Eukaryota</taxon>
        <taxon>Discoba</taxon>
        <taxon>Euglenozoa</taxon>
        <taxon>Kinetoplastea</taxon>
        <taxon>Metakinetoplastina</taxon>
        <taxon>Eubodonida</taxon>
        <taxon>Bodonidae</taxon>
        <taxon>Bodo</taxon>
    </lineage>
</organism>
<evidence type="ECO:0000256" key="1">
    <source>
        <dbReference type="SAM" id="MobiDB-lite"/>
    </source>
</evidence>
<evidence type="ECO:0000313" key="4">
    <source>
        <dbReference type="Proteomes" id="UP000051952"/>
    </source>
</evidence>
<evidence type="ECO:0000256" key="2">
    <source>
        <dbReference type="SAM" id="Phobius"/>
    </source>
</evidence>
<dbReference type="AlphaFoldDB" id="A0A0S4IY21"/>
<keyword evidence="4" id="KW-1185">Reference proteome</keyword>
<protein>
    <submittedName>
        <fullName evidence="3">Membrane-associated protein, putative</fullName>
    </submittedName>
</protein>
<keyword evidence="2" id="KW-1133">Transmembrane helix</keyword>
<proteinExistence type="predicted"/>
<feature type="transmembrane region" description="Helical" evidence="2">
    <location>
        <begin position="35"/>
        <end position="53"/>
    </location>
</feature>
<dbReference type="VEuPathDB" id="TriTrypDB:BSAL_04870"/>
<name>A0A0S4IY21_BODSA</name>
<keyword evidence="2" id="KW-0812">Transmembrane</keyword>
<gene>
    <name evidence="3" type="ORF">BSAL_04870</name>
</gene>
<sequence length="613" mass="66966">MRSRLMSSTPHHSLRSAGNTGANSSHHAATFRRRAGFIFVVLLAVVVFVNSRGSGSLDNSAVFAPASVVYDAKYDEAHADLGKTETYRSSSSLQRRLEKSTASSLEEMYCNMTNPLPGSKTPPDTRCLASDEGGIIRSAVDDAFVLVATVSEASLWDSATGRCNVQHLSWMGSVAIPVVVFVKSNATRSFRSSNNSWTSSNGLDARSHGRMHFPLLSVADGMAANQQLNTSAIFRSVLRDAWDAAQQSLPDEAPAAPLCLGSEWMTKKQQSMSDLFIFESPNVGDEALSIVEIALRMSQVTAVKLAGKTADEGRTVSDEERMKLMSLDSILSKAMYMIAVHDHADSWHSLRIVEQLRCLCMDQQGRYRTLTSPSKAYLLQCMPLEVNASDALIQVLSHVPPAAAKNPEFLAFHKKNIARSVALSASFDKAMRYLFTVDTNNKTTRSIAWPAAVVRDCCASFIVSRGAILGTDTNTGWPQLSGGNGVTAVQFWESIWKKVTRQPMDANQYFTLASVSTLHNSGGADEIRIGELSMYLERFWRTIFGATELETQRDVAVLHCADPVRDIKFDCPPFARITGTDGMLDDVIQGVASGQLQCDASFASRNVFRNPGK</sequence>
<evidence type="ECO:0000313" key="3">
    <source>
        <dbReference type="EMBL" id="CUG05871.1"/>
    </source>
</evidence>
<accession>A0A0S4IY21</accession>
<feature type="region of interest" description="Disordered" evidence="1">
    <location>
        <begin position="1"/>
        <end position="25"/>
    </location>
</feature>
<reference evidence="4" key="1">
    <citation type="submission" date="2015-09" db="EMBL/GenBank/DDBJ databases">
        <authorList>
            <consortium name="Pathogen Informatics"/>
        </authorList>
    </citation>
    <scope>NUCLEOTIDE SEQUENCE [LARGE SCALE GENOMIC DNA]</scope>
    <source>
        <strain evidence="4">Lake Konstanz</strain>
    </source>
</reference>
<keyword evidence="2" id="KW-0472">Membrane</keyword>
<dbReference type="Proteomes" id="UP000051952">
    <property type="component" value="Unassembled WGS sequence"/>
</dbReference>